<accession>A0A7T8KE46</accession>
<sequence length="77" mass="8667">TDPRLSSMMSCLNMLKATKSPGLDSLKLDTSTFKNMVSETGVLFNKVFQDELIIPDFGFFKEKIASIFHEVSTSKWS</sequence>
<gene>
    <name evidence="2" type="ORF">FKW44_007010</name>
</gene>
<name>A0A7T8KE46_CALRO</name>
<feature type="non-terminal residue" evidence="2">
    <location>
        <position position="1"/>
    </location>
</feature>
<dbReference type="Pfam" id="PF17959">
    <property type="entry name" value="EF-hand_14"/>
    <property type="match status" value="1"/>
</dbReference>
<dbReference type="Proteomes" id="UP000595437">
    <property type="component" value="Chromosome 4"/>
</dbReference>
<reference evidence="3" key="1">
    <citation type="submission" date="2021-01" db="EMBL/GenBank/DDBJ databases">
        <title>Caligus Genome Assembly.</title>
        <authorList>
            <person name="Gallardo-Escarate C."/>
        </authorList>
    </citation>
    <scope>NUCLEOTIDE SEQUENCE [LARGE SCALE GENOMIC DNA]</scope>
</reference>
<evidence type="ECO:0000313" key="2">
    <source>
        <dbReference type="EMBL" id="QQP54237.1"/>
    </source>
</evidence>
<protein>
    <submittedName>
        <fullName evidence="2">Glutaminase kidney isoform_ mitochondriallike</fullName>
    </submittedName>
</protein>
<dbReference type="EMBL" id="CP045893">
    <property type="protein sequence ID" value="QQP54237.1"/>
    <property type="molecule type" value="Genomic_DNA"/>
</dbReference>
<proteinExistence type="predicted"/>
<dbReference type="AlphaFoldDB" id="A0A7T8KE46"/>
<keyword evidence="3" id="KW-1185">Reference proteome</keyword>
<feature type="domain" description="Glutaminase EF-hand" evidence="1">
    <location>
        <begin position="1"/>
        <end position="55"/>
    </location>
</feature>
<evidence type="ECO:0000313" key="3">
    <source>
        <dbReference type="Proteomes" id="UP000595437"/>
    </source>
</evidence>
<evidence type="ECO:0000259" key="1">
    <source>
        <dbReference type="Pfam" id="PF17959"/>
    </source>
</evidence>
<dbReference type="InterPro" id="IPR041541">
    <property type="entry name" value="Glutaminase_EF-hand"/>
</dbReference>
<organism evidence="2 3">
    <name type="scientific">Caligus rogercresseyi</name>
    <name type="common">Sea louse</name>
    <dbReference type="NCBI Taxonomy" id="217165"/>
    <lineage>
        <taxon>Eukaryota</taxon>
        <taxon>Metazoa</taxon>
        <taxon>Ecdysozoa</taxon>
        <taxon>Arthropoda</taxon>
        <taxon>Crustacea</taxon>
        <taxon>Multicrustacea</taxon>
        <taxon>Hexanauplia</taxon>
        <taxon>Copepoda</taxon>
        <taxon>Siphonostomatoida</taxon>
        <taxon>Caligidae</taxon>
        <taxon>Caligus</taxon>
    </lineage>
</organism>
<dbReference type="Gene3D" id="1.10.238.210">
    <property type="match status" value="1"/>
</dbReference>